<protein>
    <submittedName>
        <fullName evidence="1">362_t:CDS:1</fullName>
    </submittedName>
</protein>
<reference evidence="1" key="1">
    <citation type="submission" date="2021-06" db="EMBL/GenBank/DDBJ databases">
        <authorList>
            <person name="Kallberg Y."/>
            <person name="Tangrot J."/>
            <person name="Rosling A."/>
        </authorList>
    </citation>
    <scope>NUCLEOTIDE SEQUENCE</scope>
    <source>
        <strain evidence="1">BR232B</strain>
    </source>
</reference>
<dbReference type="AlphaFoldDB" id="A0A9N9ED24"/>
<organism evidence="1 2">
    <name type="scientific">Paraglomus brasilianum</name>
    <dbReference type="NCBI Taxonomy" id="144538"/>
    <lineage>
        <taxon>Eukaryota</taxon>
        <taxon>Fungi</taxon>
        <taxon>Fungi incertae sedis</taxon>
        <taxon>Mucoromycota</taxon>
        <taxon>Glomeromycotina</taxon>
        <taxon>Glomeromycetes</taxon>
        <taxon>Paraglomerales</taxon>
        <taxon>Paraglomeraceae</taxon>
        <taxon>Paraglomus</taxon>
    </lineage>
</organism>
<comment type="caution">
    <text evidence="1">The sequence shown here is derived from an EMBL/GenBank/DDBJ whole genome shotgun (WGS) entry which is preliminary data.</text>
</comment>
<dbReference type="EMBL" id="CAJVPI010004782">
    <property type="protein sequence ID" value="CAG8669983.1"/>
    <property type="molecule type" value="Genomic_DNA"/>
</dbReference>
<feature type="non-terminal residue" evidence="1">
    <location>
        <position position="51"/>
    </location>
</feature>
<accession>A0A9N9ED24</accession>
<feature type="non-terminal residue" evidence="1">
    <location>
        <position position="1"/>
    </location>
</feature>
<sequence length="51" mass="5372">SNAMGLFSDIESLDLTDGEKACLKAYFTQNSTQKEDAVEALATIAIDSGST</sequence>
<evidence type="ECO:0000313" key="1">
    <source>
        <dbReference type="EMBL" id="CAG8669983.1"/>
    </source>
</evidence>
<evidence type="ECO:0000313" key="2">
    <source>
        <dbReference type="Proteomes" id="UP000789739"/>
    </source>
</evidence>
<name>A0A9N9ED24_9GLOM</name>
<dbReference type="Proteomes" id="UP000789739">
    <property type="component" value="Unassembled WGS sequence"/>
</dbReference>
<gene>
    <name evidence="1" type="ORF">PBRASI_LOCUS11250</name>
</gene>
<keyword evidence="2" id="KW-1185">Reference proteome</keyword>
<proteinExistence type="predicted"/>